<name>A0AAV0HZQ2_9ROSI</name>
<sequence>MWKNGASLLLSATLNSGGRVGSRGFHVEGEGEVFESFSR</sequence>
<dbReference type="Proteomes" id="UP001154282">
    <property type="component" value="Unassembled WGS sequence"/>
</dbReference>
<dbReference type="AlphaFoldDB" id="A0AAV0HZQ2"/>
<proteinExistence type="predicted"/>
<accession>A0AAV0HZQ2</accession>
<keyword evidence="2" id="KW-1185">Reference proteome</keyword>
<comment type="caution">
    <text evidence="1">The sequence shown here is derived from an EMBL/GenBank/DDBJ whole genome shotgun (WGS) entry which is preliminary data.</text>
</comment>
<organism evidence="1 2">
    <name type="scientific">Linum tenue</name>
    <dbReference type="NCBI Taxonomy" id="586396"/>
    <lineage>
        <taxon>Eukaryota</taxon>
        <taxon>Viridiplantae</taxon>
        <taxon>Streptophyta</taxon>
        <taxon>Embryophyta</taxon>
        <taxon>Tracheophyta</taxon>
        <taxon>Spermatophyta</taxon>
        <taxon>Magnoliopsida</taxon>
        <taxon>eudicotyledons</taxon>
        <taxon>Gunneridae</taxon>
        <taxon>Pentapetalae</taxon>
        <taxon>rosids</taxon>
        <taxon>fabids</taxon>
        <taxon>Malpighiales</taxon>
        <taxon>Linaceae</taxon>
        <taxon>Linum</taxon>
    </lineage>
</organism>
<dbReference type="EMBL" id="CAMGYJ010000003">
    <property type="protein sequence ID" value="CAI0389859.1"/>
    <property type="molecule type" value="Genomic_DNA"/>
</dbReference>
<protein>
    <submittedName>
        <fullName evidence="1">Uncharacterized protein</fullName>
    </submittedName>
</protein>
<evidence type="ECO:0000313" key="1">
    <source>
        <dbReference type="EMBL" id="CAI0389859.1"/>
    </source>
</evidence>
<evidence type="ECO:0000313" key="2">
    <source>
        <dbReference type="Proteomes" id="UP001154282"/>
    </source>
</evidence>
<gene>
    <name evidence="1" type="ORF">LITE_LOCUS6484</name>
</gene>
<reference evidence="1" key="1">
    <citation type="submission" date="2022-08" db="EMBL/GenBank/DDBJ databases">
        <authorList>
            <person name="Gutierrez-Valencia J."/>
        </authorList>
    </citation>
    <scope>NUCLEOTIDE SEQUENCE</scope>
</reference>